<evidence type="ECO:0000313" key="3">
    <source>
        <dbReference type="EMBL" id="KAJ8304800.1"/>
    </source>
</evidence>
<reference evidence="3 4" key="1">
    <citation type="submission" date="2022-12" db="EMBL/GenBank/DDBJ databases">
        <title>Chromosome-level genome of Tegillarca granosa.</title>
        <authorList>
            <person name="Kim J."/>
        </authorList>
    </citation>
    <scope>NUCLEOTIDE SEQUENCE [LARGE SCALE GENOMIC DNA]</scope>
    <source>
        <strain evidence="3">Teg-2019</strain>
        <tissue evidence="3">Adductor muscle</tissue>
    </source>
</reference>
<feature type="compositionally biased region" description="Polar residues" evidence="1">
    <location>
        <begin position="208"/>
        <end position="223"/>
    </location>
</feature>
<dbReference type="Pfam" id="PF13519">
    <property type="entry name" value="VWA_2"/>
    <property type="match status" value="1"/>
</dbReference>
<sequence length="490" mass="53793">MPYRLQQRSYSPLSSSDSGEDTAKQVDLSPNRIPNSPYTIVKDEINTPELTPVLQNKDLLVYQPASLDSLTNTYGRSEQTEYNQPNLTRNTLHPVQNTSTVINSTFATSTPVSTTYRPSYGTSNIPTQSTVNEVTKVTNVGGPSVNTNTKGTSNISTDDNIPFKETTMVTNVGGPSVNTNTKGTSNISTDDNIPFKETTMVTNVGGPSVNTNTKGTSNISTDDNIPFKETTMVINVGRPSLNTNTNETDNIDGNLPTKVTPLTIPVNQKPNQQENIQTETQILVDFNNVEGYLKSCHIDITPETKQAIEEAFKGDDNQQKPKGIYTILLVDTSKSMDGEPGQQMKNYLVNFIDEVENSAANNNLEENVAVVTFGAKTSINHRFTNDFGAIRESFENLHFEGRSPLLTGLALCVKYLKETGEVLDITSVVRVKPRIILVTDGLVTNDSHFTGQDHEQNSIQCQTKVLNFLSSTKHLGYQIICVGMGEYNKL</sequence>
<evidence type="ECO:0000259" key="2">
    <source>
        <dbReference type="PROSITE" id="PS50234"/>
    </source>
</evidence>
<dbReference type="SUPFAM" id="SSF53300">
    <property type="entry name" value="vWA-like"/>
    <property type="match status" value="1"/>
</dbReference>
<protein>
    <recommendedName>
        <fullName evidence="2">VWFA domain-containing protein</fullName>
    </recommendedName>
</protein>
<feature type="region of interest" description="Disordered" evidence="1">
    <location>
        <begin position="1"/>
        <end position="39"/>
    </location>
</feature>
<feature type="compositionally biased region" description="Polar residues" evidence="1">
    <location>
        <begin position="176"/>
        <end position="191"/>
    </location>
</feature>
<comment type="caution">
    <text evidence="3">The sequence shown here is derived from an EMBL/GenBank/DDBJ whole genome shotgun (WGS) entry which is preliminary data.</text>
</comment>
<feature type="region of interest" description="Disordered" evidence="1">
    <location>
        <begin position="238"/>
        <end position="257"/>
    </location>
</feature>
<dbReference type="Gene3D" id="3.40.50.410">
    <property type="entry name" value="von Willebrand factor, type A domain"/>
    <property type="match status" value="1"/>
</dbReference>
<dbReference type="InterPro" id="IPR036465">
    <property type="entry name" value="vWFA_dom_sf"/>
</dbReference>
<proteinExistence type="predicted"/>
<feature type="compositionally biased region" description="Polar residues" evidence="1">
    <location>
        <begin position="144"/>
        <end position="159"/>
    </location>
</feature>
<accession>A0ABQ9EN24</accession>
<dbReference type="InterPro" id="IPR002035">
    <property type="entry name" value="VWF_A"/>
</dbReference>
<organism evidence="3 4">
    <name type="scientific">Tegillarca granosa</name>
    <name type="common">Malaysian cockle</name>
    <name type="synonym">Anadara granosa</name>
    <dbReference type="NCBI Taxonomy" id="220873"/>
    <lineage>
        <taxon>Eukaryota</taxon>
        <taxon>Metazoa</taxon>
        <taxon>Spiralia</taxon>
        <taxon>Lophotrochozoa</taxon>
        <taxon>Mollusca</taxon>
        <taxon>Bivalvia</taxon>
        <taxon>Autobranchia</taxon>
        <taxon>Pteriomorphia</taxon>
        <taxon>Arcoida</taxon>
        <taxon>Arcoidea</taxon>
        <taxon>Arcidae</taxon>
        <taxon>Tegillarca</taxon>
    </lineage>
</organism>
<evidence type="ECO:0000313" key="4">
    <source>
        <dbReference type="Proteomes" id="UP001217089"/>
    </source>
</evidence>
<dbReference type="EMBL" id="JARBDR010000903">
    <property type="protein sequence ID" value="KAJ8304800.1"/>
    <property type="molecule type" value="Genomic_DNA"/>
</dbReference>
<name>A0ABQ9EN24_TEGGR</name>
<feature type="domain" description="VWFA" evidence="2">
    <location>
        <begin position="325"/>
        <end position="490"/>
    </location>
</feature>
<keyword evidence="4" id="KW-1185">Reference proteome</keyword>
<evidence type="ECO:0000256" key="1">
    <source>
        <dbReference type="SAM" id="MobiDB-lite"/>
    </source>
</evidence>
<feature type="region of interest" description="Disordered" evidence="1">
    <location>
        <begin position="138"/>
        <end position="224"/>
    </location>
</feature>
<dbReference type="CDD" id="cd00198">
    <property type="entry name" value="vWFA"/>
    <property type="match status" value="1"/>
</dbReference>
<dbReference type="Proteomes" id="UP001217089">
    <property type="component" value="Unassembled WGS sequence"/>
</dbReference>
<dbReference type="PROSITE" id="PS50234">
    <property type="entry name" value="VWFA"/>
    <property type="match status" value="1"/>
</dbReference>
<feature type="compositionally biased region" description="Polar residues" evidence="1">
    <location>
        <begin position="1"/>
        <end position="17"/>
    </location>
</feature>
<gene>
    <name evidence="3" type="ORF">KUTeg_018383</name>
</gene>